<proteinExistence type="predicted"/>
<accession>A0A7T2GL02</accession>
<gene>
    <name evidence="2" type="ORF">IC614_02280</name>
</gene>
<reference evidence="2 3" key="1">
    <citation type="submission" date="2020-11" db="EMBL/GenBank/DDBJ databases">
        <title>Genome seq and assembly of Sphingosinicella sp.</title>
        <authorList>
            <person name="Chhetri G."/>
        </authorList>
    </citation>
    <scope>NUCLEOTIDE SEQUENCE [LARGE SCALE GENOMIC DNA]</scope>
    <source>
        <strain evidence="2 3">UDD2</strain>
    </source>
</reference>
<keyword evidence="1" id="KW-1133">Transmembrane helix</keyword>
<evidence type="ECO:0000313" key="2">
    <source>
        <dbReference type="EMBL" id="QPQ55458.1"/>
    </source>
</evidence>
<name>A0A7T2GL02_9SPHN</name>
<feature type="transmembrane region" description="Helical" evidence="1">
    <location>
        <begin position="73"/>
        <end position="92"/>
    </location>
</feature>
<organism evidence="2 3">
    <name type="scientific">Allosphingosinicella flava</name>
    <dbReference type="NCBI Taxonomy" id="2771430"/>
    <lineage>
        <taxon>Bacteria</taxon>
        <taxon>Pseudomonadati</taxon>
        <taxon>Pseudomonadota</taxon>
        <taxon>Alphaproteobacteria</taxon>
        <taxon>Sphingomonadales</taxon>
        <taxon>Sphingomonadaceae</taxon>
        <taxon>Allosphingosinicella</taxon>
    </lineage>
</organism>
<dbReference type="Proteomes" id="UP000594873">
    <property type="component" value="Chromosome"/>
</dbReference>
<dbReference type="RefSeq" id="WP_200972133.1">
    <property type="nucleotide sequence ID" value="NZ_CP065592.1"/>
</dbReference>
<keyword evidence="1" id="KW-0812">Transmembrane</keyword>
<keyword evidence="1" id="KW-0472">Membrane</keyword>
<feature type="transmembrane region" description="Helical" evidence="1">
    <location>
        <begin position="39"/>
        <end position="61"/>
    </location>
</feature>
<dbReference type="KEGG" id="sflv:IC614_02280"/>
<keyword evidence="3" id="KW-1185">Reference proteome</keyword>
<dbReference type="EMBL" id="CP065592">
    <property type="protein sequence ID" value="QPQ55458.1"/>
    <property type="molecule type" value="Genomic_DNA"/>
</dbReference>
<protein>
    <submittedName>
        <fullName evidence="2">Uncharacterized protein</fullName>
    </submittedName>
</protein>
<evidence type="ECO:0000256" key="1">
    <source>
        <dbReference type="SAM" id="Phobius"/>
    </source>
</evidence>
<evidence type="ECO:0000313" key="3">
    <source>
        <dbReference type="Proteomes" id="UP000594873"/>
    </source>
</evidence>
<sequence>MLSFWTIQRAAGTGTLSGIAALFLWPAYAAWEQVEPVFVAALALTAFCGLSMLAISIHDLATRKRGTIMRRVRAFDIVWGCLLAGPTLAVLTDFF</sequence>
<dbReference type="AlphaFoldDB" id="A0A7T2GL02"/>